<feature type="compositionally biased region" description="Low complexity" evidence="1">
    <location>
        <begin position="69"/>
        <end position="80"/>
    </location>
</feature>
<dbReference type="Proteomes" id="UP000199315">
    <property type="component" value="Unassembled WGS sequence"/>
</dbReference>
<feature type="region of interest" description="Disordered" evidence="1">
    <location>
        <begin position="37"/>
        <end position="84"/>
    </location>
</feature>
<keyword evidence="3" id="KW-1185">Reference proteome</keyword>
<feature type="compositionally biased region" description="Polar residues" evidence="1">
    <location>
        <begin position="37"/>
        <end position="53"/>
    </location>
</feature>
<gene>
    <name evidence="2" type="ORF">SAMN05421730_1008114</name>
</gene>
<reference evidence="2 3" key="1">
    <citation type="submission" date="2016-09" db="EMBL/GenBank/DDBJ databases">
        <authorList>
            <person name="Capua I."/>
            <person name="De Benedictis P."/>
            <person name="Joannis T."/>
            <person name="Lombin L.H."/>
            <person name="Cattoli G."/>
        </authorList>
    </citation>
    <scope>NUCLEOTIDE SEQUENCE [LARGE SCALE GENOMIC DNA]</scope>
    <source>
        <strain evidence="2 3">GluBS11</strain>
    </source>
</reference>
<sequence>MKKKITVIISTILLGSLFVLNITNSDFGFFKKLNPTHVSSSPQTISESQNSNNEPEDESFETTENTKRSSSSDSNSEIVSTEIDTPKEIKIETKQVSLPEIEEINYIFSAIGGYMFEKNYPYEPYTNEIYYNLLNRIINNCYATSPSKYTKEDLSIILSKNEINDICSYAFHGRPDILDIDIPSEYTDLLNYNSNNNTFQAKYFEPENYSAEITSIEEEIGYDVYNTFVTLKKDNIEVATMKFTLSKDLSFRKNTDTNFYYSIRNAIILTAN</sequence>
<protein>
    <submittedName>
        <fullName evidence="2">Uncharacterized protein</fullName>
    </submittedName>
</protein>
<evidence type="ECO:0000313" key="2">
    <source>
        <dbReference type="EMBL" id="SCP97150.1"/>
    </source>
</evidence>
<name>A0A1D3TT74_9FIRM</name>
<proteinExistence type="predicted"/>
<dbReference type="RefSeq" id="WP_091232954.1">
    <property type="nucleotide sequence ID" value="NZ_FMKA01000008.1"/>
</dbReference>
<dbReference type="EMBL" id="FMKA01000008">
    <property type="protein sequence ID" value="SCP97150.1"/>
    <property type="molecule type" value="Genomic_DNA"/>
</dbReference>
<evidence type="ECO:0000256" key="1">
    <source>
        <dbReference type="SAM" id="MobiDB-lite"/>
    </source>
</evidence>
<organism evidence="2 3">
    <name type="scientific">Anaerobium acetethylicum</name>
    <dbReference type="NCBI Taxonomy" id="1619234"/>
    <lineage>
        <taxon>Bacteria</taxon>
        <taxon>Bacillati</taxon>
        <taxon>Bacillota</taxon>
        <taxon>Clostridia</taxon>
        <taxon>Lachnospirales</taxon>
        <taxon>Lachnospiraceae</taxon>
        <taxon>Anaerobium</taxon>
    </lineage>
</organism>
<evidence type="ECO:0000313" key="3">
    <source>
        <dbReference type="Proteomes" id="UP000199315"/>
    </source>
</evidence>
<dbReference type="AlphaFoldDB" id="A0A1D3TT74"/>
<accession>A0A1D3TT74</accession>